<evidence type="ECO:0000256" key="12">
    <source>
        <dbReference type="PROSITE-ProRule" id="PRU00221"/>
    </source>
</evidence>
<dbReference type="SUPFAM" id="SSF50978">
    <property type="entry name" value="WD40 repeat-like"/>
    <property type="match status" value="1"/>
</dbReference>
<protein>
    <recommendedName>
        <fullName evidence="10">Dynein axonemal intermediate chain 4</fullName>
    </recommendedName>
    <alternativeName>
        <fullName evidence="11">WD repeat-containing protein 78</fullName>
    </alternativeName>
</protein>
<keyword evidence="6" id="KW-0969">Cilium</keyword>
<evidence type="ECO:0000256" key="6">
    <source>
        <dbReference type="ARBA" id="ARBA00023069"/>
    </source>
</evidence>
<dbReference type="Ensembl" id="ENSCUST00005003929.1">
    <property type="protein sequence ID" value="ENSCUSP00005003753.1"/>
    <property type="gene ID" value="ENSCUSG00005002484.1"/>
</dbReference>
<dbReference type="InterPro" id="IPR015943">
    <property type="entry name" value="WD40/YVTN_repeat-like_dom_sf"/>
</dbReference>
<reference evidence="14" key="1">
    <citation type="submission" date="2020-10" db="EMBL/GenBank/DDBJ databases">
        <title>Catharus ustulatus (Swainson's thrush) genome, bCatUst1, primary haplotype v2.</title>
        <authorList>
            <person name="Delmore K."/>
            <person name="Vafadar M."/>
            <person name="Formenti G."/>
            <person name="Chow W."/>
            <person name="Pelan S."/>
            <person name="Howe K."/>
            <person name="Rhie A."/>
            <person name="Mountcastle J."/>
            <person name="Haase B."/>
            <person name="Fedrigo O."/>
            <person name="Jarvis E.D."/>
        </authorList>
    </citation>
    <scope>NUCLEOTIDE SEQUENCE [LARGE SCALE GENOMIC DNA]</scope>
</reference>
<dbReference type="Proteomes" id="UP000694563">
    <property type="component" value="Chromosome 9"/>
</dbReference>
<dbReference type="FunFam" id="2.130.10.10:FF:001248">
    <property type="entry name" value="WD repeat domain 78"/>
    <property type="match status" value="1"/>
</dbReference>
<dbReference type="SMART" id="SM00320">
    <property type="entry name" value="WD40"/>
    <property type="match status" value="5"/>
</dbReference>
<evidence type="ECO:0000256" key="1">
    <source>
        <dbReference type="ARBA" id="ARBA00004611"/>
    </source>
</evidence>
<evidence type="ECO:0000256" key="11">
    <source>
        <dbReference type="ARBA" id="ARBA00041557"/>
    </source>
</evidence>
<evidence type="ECO:0000256" key="5">
    <source>
        <dbReference type="ARBA" id="ARBA00022846"/>
    </source>
</evidence>
<dbReference type="AlphaFoldDB" id="A0A8C3TST2"/>
<feature type="repeat" description="WD" evidence="12">
    <location>
        <begin position="557"/>
        <end position="599"/>
    </location>
</feature>
<evidence type="ECO:0000313" key="14">
    <source>
        <dbReference type="Ensembl" id="ENSCUSP00005003753.1"/>
    </source>
</evidence>
<keyword evidence="8" id="KW-0966">Cell projection</keyword>
<evidence type="ECO:0000256" key="7">
    <source>
        <dbReference type="ARBA" id="ARBA00023212"/>
    </source>
</evidence>
<organism evidence="14 15">
    <name type="scientific">Catharus ustulatus</name>
    <name type="common">Russet-backed thrush</name>
    <name type="synonym">Hylocichla ustulatus</name>
    <dbReference type="NCBI Taxonomy" id="91951"/>
    <lineage>
        <taxon>Eukaryota</taxon>
        <taxon>Metazoa</taxon>
        <taxon>Chordata</taxon>
        <taxon>Craniata</taxon>
        <taxon>Vertebrata</taxon>
        <taxon>Euteleostomi</taxon>
        <taxon>Archelosauria</taxon>
        <taxon>Archosauria</taxon>
        <taxon>Dinosauria</taxon>
        <taxon>Saurischia</taxon>
        <taxon>Theropoda</taxon>
        <taxon>Coelurosauria</taxon>
        <taxon>Aves</taxon>
        <taxon>Neognathae</taxon>
        <taxon>Neoaves</taxon>
        <taxon>Telluraves</taxon>
        <taxon>Australaves</taxon>
        <taxon>Passeriformes</taxon>
        <taxon>Turdidae</taxon>
        <taxon>Catharus</taxon>
    </lineage>
</organism>
<dbReference type="InterPro" id="IPR050687">
    <property type="entry name" value="Dynein_IC"/>
</dbReference>
<dbReference type="Gene3D" id="2.130.10.10">
    <property type="entry name" value="YVTN repeat-like/Quinoprotein amine dehydrogenase"/>
    <property type="match status" value="1"/>
</dbReference>
<evidence type="ECO:0000256" key="13">
    <source>
        <dbReference type="SAM" id="MobiDB-lite"/>
    </source>
</evidence>
<dbReference type="InterPro" id="IPR036322">
    <property type="entry name" value="WD40_repeat_dom_sf"/>
</dbReference>
<keyword evidence="2" id="KW-0963">Cytoplasm</keyword>
<dbReference type="Pfam" id="PF00400">
    <property type="entry name" value="WD40"/>
    <property type="match status" value="1"/>
</dbReference>
<dbReference type="PROSITE" id="PS50082">
    <property type="entry name" value="WD_REPEATS_2"/>
    <property type="match status" value="1"/>
</dbReference>
<keyword evidence="3 12" id="KW-0853">WD repeat</keyword>
<dbReference type="GO" id="GO:0120293">
    <property type="term" value="C:dynein axonemal particle"/>
    <property type="evidence" value="ECO:0007669"/>
    <property type="project" value="UniProtKB-SubCell"/>
</dbReference>
<dbReference type="GO" id="GO:0045504">
    <property type="term" value="F:dynein heavy chain binding"/>
    <property type="evidence" value="ECO:0007669"/>
    <property type="project" value="TreeGrafter"/>
</dbReference>
<evidence type="ECO:0000256" key="9">
    <source>
        <dbReference type="ARBA" id="ARBA00024190"/>
    </source>
</evidence>
<gene>
    <name evidence="14" type="primary">DNAI4</name>
</gene>
<dbReference type="GO" id="GO:0003341">
    <property type="term" value="P:cilium movement"/>
    <property type="evidence" value="ECO:0007669"/>
    <property type="project" value="TreeGrafter"/>
</dbReference>
<name>A0A8C3TST2_CATUS</name>
<reference evidence="14" key="3">
    <citation type="submission" date="2025-09" db="UniProtKB">
        <authorList>
            <consortium name="Ensembl"/>
        </authorList>
    </citation>
    <scope>IDENTIFICATION</scope>
</reference>
<proteinExistence type="predicted"/>
<feature type="region of interest" description="Disordered" evidence="13">
    <location>
        <begin position="201"/>
        <end position="248"/>
    </location>
</feature>
<dbReference type="PANTHER" id="PTHR12442">
    <property type="entry name" value="DYNEIN INTERMEDIATE CHAIN"/>
    <property type="match status" value="1"/>
</dbReference>
<reference evidence="14" key="2">
    <citation type="submission" date="2025-08" db="UniProtKB">
        <authorList>
            <consortium name="Ensembl"/>
        </authorList>
    </citation>
    <scope>IDENTIFICATION</scope>
</reference>
<keyword evidence="15" id="KW-1185">Reference proteome</keyword>
<keyword evidence="7" id="KW-0206">Cytoskeleton</keyword>
<feature type="compositionally biased region" description="Acidic residues" evidence="13">
    <location>
        <begin position="298"/>
        <end position="310"/>
    </location>
</feature>
<dbReference type="GO" id="GO:0045503">
    <property type="term" value="F:dynein light chain binding"/>
    <property type="evidence" value="ECO:0007669"/>
    <property type="project" value="TreeGrafter"/>
</dbReference>
<feature type="region of interest" description="Disordered" evidence="13">
    <location>
        <begin position="293"/>
        <end position="330"/>
    </location>
</feature>
<dbReference type="GO" id="GO:0005858">
    <property type="term" value="C:axonemal dynein complex"/>
    <property type="evidence" value="ECO:0007669"/>
    <property type="project" value="TreeGrafter"/>
</dbReference>
<evidence type="ECO:0000256" key="2">
    <source>
        <dbReference type="ARBA" id="ARBA00022490"/>
    </source>
</evidence>
<evidence type="ECO:0000256" key="8">
    <source>
        <dbReference type="ARBA" id="ARBA00023273"/>
    </source>
</evidence>
<evidence type="ECO:0000256" key="10">
    <source>
        <dbReference type="ARBA" id="ARBA00040002"/>
    </source>
</evidence>
<dbReference type="InterPro" id="IPR001680">
    <property type="entry name" value="WD40_rpt"/>
</dbReference>
<keyword evidence="4" id="KW-0677">Repeat</keyword>
<evidence type="ECO:0000256" key="4">
    <source>
        <dbReference type="ARBA" id="ARBA00022737"/>
    </source>
</evidence>
<evidence type="ECO:0000256" key="3">
    <source>
        <dbReference type="ARBA" id="ARBA00022574"/>
    </source>
</evidence>
<evidence type="ECO:0000313" key="15">
    <source>
        <dbReference type="Proteomes" id="UP000694563"/>
    </source>
</evidence>
<comment type="subcellular location">
    <subcellularLocation>
        <location evidence="1">Cytoplasm</location>
        <location evidence="1">Cytoskeleton</location>
        <location evidence="1">Flagellum axoneme</location>
    </subcellularLocation>
    <subcellularLocation>
        <location evidence="9">Dynein axonemal particle</location>
    </subcellularLocation>
</comment>
<keyword evidence="5" id="KW-0282">Flagellum</keyword>
<accession>A0A8C3TST2</accession>
<dbReference type="PANTHER" id="PTHR12442:SF12">
    <property type="entry name" value="DYNEIN AXONEMAL INTERMEDIATE CHAIN 4"/>
    <property type="match status" value="1"/>
</dbReference>
<sequence length="712" mass="79149">MSWKRHREKHKWGWQWLFPKNPSKLGLSPAGKQNSNPSPSLGREHKEIILMNSIFIQVFDDEGKNVTPHPLFQPDPNAAVTRQGNFLFKYFQEEGTAALTEAELEQRVDILLSETDTLWMLDLPTSLVSTEAEEAGRVLERNKIYAEICNAKIGSEYFEDKMVQTISGAAKTKEVQCEAITMAEKGMMVTPWDLDNSLNASEAAQTEEPRAPAGKSSKPPSAEEHSQAVASAVPARSHGEKECSSEEILTSANLQQDLVVMERILMENIFQPKLALYRHIPILHLCISEPVVTSETKEEAEEDEDEEEKEEEKQEETLPDPKQSPAEGAGPRLEQLWSYSCDLTSGHSVSSMACNKVNPDLVAVGYREFVSQDQKKGLACCWSLKNPMWPERIFRCDHGVTAVDFSLGSPNLLAVGMANGCVAIYDVQSRADAALLDSSASLNKHKGPVWQLRWVEQDRGDKKETLMCISGDGRMTQWLIQQRLDCFDVMKIKRTESERKKSPGERERKSEGPISQQAAGMCFDFHPEDTDIFLAGTEEGHIHCCSCSGKEQILGTYRGHKGPVYKVAWNPCSTDTFLSCSADWSILLWQRDSHTPLLTFTSVTAFVHDIKWAPHSACIFAAVNERRVEIWDLSVSIFQPVLSCAASPEGNLSSLLFARNAECLLLGDSCGQVGVWQLHNLAVPSTPQVCARGAGIALAVDFGPRIISIRLP</sequence>